<sequence>MGGHSHAPPVGQGSGPNTGSRYTSRLAIAFALTAGFFVIELVAGLLSDSLALIADAGHMATDVVALGAALVATRIAGRPDSTGKRTYGRYRSEVFAAGLTCLLMLGVGVFVVIEAVGRIGAAPVVGTRLMMIVGVIGLVVNLVSLLLLRRGSQDSITMRGAYIEVLGDAAGSVGVLAAGILISATGNPIWDVIVAVGIGAFVVVRAVSLSRSVLRVLGQHIPEGVDLQEISADLGQVPGVAELHDLHIWALTSGMNVATAHLVLAPGADAHRVLDAAQQMLTTKHEIEHATLQVEPADHSMCKDLTW</sequence>
<dbReference type="InterPro" id="IPR050681">
    <property type="entry name" value="CDF/SLC30A"/>
</dbReference>
<dbReference type="InterPro" id="IPR002524">
    <property type="entry name" value="Cation_efflux"/>
</dbReference>
<dbReference type="NCBIfam" id="TIGR01297">
    <property type="entry name" value="CDF"/>
    <property type="match status" value="1"/>
</dbReference>
<dbReference type="Pfam" id="PF01545">
    <property type="entry name" value="Cation_efflux"/>
    <property type="match status" value="1"/>
</dbReference>
<dbReference type="GO" id="GO:0005886">
    <property type="term" value="C:plasma membrane"/>
    <property type="evidence" value="ECO:0007669"/>
    <property type="project" value="TreeGrafter"/>
</dbReference>
<keyword evidence="5 8" id="KW-1133">Transmembrane helix</keyword>
<evidence type="ECO:0000256" key="3">
    <source>
        <dbReference type="ARBA" id="ARBA00022448"/>
    </source>
</evidence>
<dbReference type="EMBL" id="CP034170">
    <property type="protein sequence ID" value="AZI59622.1"/>
    <property type="molecule type" value="Genomic_DNA"/>
</dbReference>
<dbReference type="SUPFAM" id="SSF161111">
    <property type="entry name" value="Cation efflux protein transmembrane domain-like"/>
    <property type="match status" value="1"/>
</dbReference>
<evidence type="ECO:0000313" key="11">
    <source>
        <dbReference type="EMBL" id="AZI59622.1"/>
    </source>
</evidence>
<dbReference type="Gene3D" id="1.20.1510.10">
    <property type="entry name" value="Cation efflux protein transmembrane domain"/>
    <property type="match status" value="1"/>
</dbReference>
<evidence type="ECO:0000313" key="12">
    <source>
        <dbReference type="Proteomes" id="UP000268084"/>
    </source>
</evidence>
<keyword evidence="3" id="KW-0813">Transport</keyword>
<comment type="subcellular location">
    <subcellularLocation>
        <location evidence="1">Membrane</location>
        <topology evidence="1">Multi-pass membrane protein</topology>
    </subcellularLocation>
</comment>
<dbReference type="Pfam" id="PF16916">
    <property type="entry name" value="ZT_dimer"/>
    <property type="match status" value="1"/>
</dbReference>
<evidence type="ECO:0000256" key="1">
    <source>
        <dbReference type="ARBA" id="ARBA00004141"/>
    </source>
</evidence>
<evidence type="ECO:0000259" key="9">
    <source>
        <dbReference type="Pfam" id="PF01545"/>
    </source>
</evidence>
<reference evidence="11 12" key="2">
    <citation type="submission" date="2018-12" db="EMBL/GenBank/DDBJ databases">
        <title>Nakamurella antarcticus sp. nov., isolated from Antarctica South Shetland Islands soil.</title>
        <authorList>
            <person name="Peng F."/>
        </authorList>
    </citation>
    <scope>NUCLEOTIDE SEQUENCE [LARGE SCALE GENOMIC DNA]</scope>
    <source>
        <strain evidence="11 12">S14-144</strain>
    </source>
</reference>
<accession>A0A3G8ZQP0</accession>
<organism evidence="11 12">
    <name type="scientific">Nakamurella antarctica</name>
    <dbReference type="NCBI Taxonomy" id="1902245"/>
    <lineage>
        <taxon>Bacteria</taxon>
        <taxon>Bacillati</taxon>
        <taxon>Actinomycetota</taxon>
        <taxon>Actinomycetes</taxon>
        <taxon>Nakamurellales</taxon>
        <taxon>Nakamurellaceae</taxon>
        <taxon>Nakamurella</taxon>
    </lineage>
</organism>
<dbReference type="InterPro" id="IPR058533">
    <property type="entry name" value="Cation_efflux_TM"/>
</dbReference>
<dbReference type="PANTHER" id="PTHR11562:SF17">
    <property type="entry name" value="RE54080P-RELATED"/>
    <property type="match status" value="1"/>
</dbReference>
<feature type="domain" description="Cation efflux protein cytoplasmic" evidence="10">
    <location>
        <begin position="222"/>
        <end position="296"/>
    </location>
</feature>
<dbReference type="OrthoDB" id="9809646at2"/>
<feature type="transmembrane region" description="Helical" evidence="8">
    <location>
        <begin position="129"/>
        <end position="148"/>
    </location>
</feature>
<feature type="transmembrane region" description="Helical" evidence="8">
    <location>
        <begin position="94"/>
        <end position="117"/>
    </location>
</feature>
<feature type="transmembrane region" description="Helical" evidence="8">
    <location>
        <begin position="52"/>
        <end position="73"/>
    </location>
</feature>
<keyword evidence="7 8" id="KW-0472">Membrane</keyword>
<name>A0A3G8ZQP0_9ACTN</name>
<keyword evidence="4 8" id="KW-0812">Transmembrane</keyword>
<dbReference type="Proteomes" id="UP000268084">
    <property type="component" value="Chromosome"/>
</dbReference>
<evidence type="ECO:0000256" key="5">
    <source>
        <dbReference type="ARBA" id="ARBA00022989"/>
    </source>
</evidence>
<evidence type="ECO:0000256" key="8">
    <source>
        <dbReference type="SAM" id="Phobius"/>
    </source>
</evidence>
<evidence type="ECO:0000256" key="6">
    <source>
        <dbReference type="ARBA" id="ARBA00023065"/>
    </source>
</evidence>
<dbReference type="InterPro" id="IPR036837">
    <property type="entry name" value="Cation_efflux_CTD_sf"/>
</dbReference>
<feature type="transmembrane region" description="Helical" evidence="8">
    <location>
        <begin position="160"/>
        <end position="182"/>
    </location>
</feature>
<dbReference type="InterPro" id="IPR027469">
    <property type="entry name" value="Cation_efflux_TMD_sf"/>
</dbReference>
<feature type="domain" description="Cation efflux protein transmembrane" evidence="9">
    <location>
        <begin position="27"/>
        <end position="217"/>
    </location>
</feature>
<evidence type="ECO:0000256" key="4">
    <source>
        <dbReference type="ARBA" id="ARBA00022692"/>
    </source>
</evidence>
<comment type="similarity">
    <text evidence="2">Belongs to the cation diffusion facilitator (CDF) transporter (TC 2.A.4) family. SLC30A subfamily.</text>
</comment>
<reference evidence="11 12" key="1">
    <citation type="submission" date="2018-11" db="EMBL/GenBank/DDBJ databases">
        <authorList>
            <person name="Da X."/>
        </authorList>
    </citation>
    <scope>NUCLEOTIDE SEQUENCE [LARGE SCALE GENOMIC DNA]</scope>
    <source>
        <strain evidence="11 12">S14-144</strain>
    </source>
</reference>
<dbReference type="AlphaFoldDB" id="A0A3G8ZQP0"/>
<evidence type="ECO:0000256" key="7">
    <source>
        <dbReference type="ARBA" id="ARBA00023136"/>
    </source>
</evidence>
<proteinExistence type="inferred from homology"/>
<evidence type="ECO:0000259" key="10">
    <source>
        <dbReference type="Pfam" id="PF16916"/>
    </source>
</evidence>
<dbReference type="InterPro" id="IPR027470">
    <property type="entry name" value="Cation_efflux_CTD"/>
</dbReference>
<gene>
    <name evidence="11" type="ORF">EH165_13625</name>
</gene>
<keyword evidence="6" id="KW-0406">Ion transport</keyword>
<feature type="transmembrane region" description="Helical" evidence="8">
    <location>
        <begin position="26"/>
        <end position="46"/>
    </location>
</feature>
<keyword evidence="12" id="KW-1185">Reference proteome</keyword>
<dbReference type="KEGG" id="nak:EH165_13625"/>
<protein>
    <submittedName>
        <fullName evidence="11">Cation transporter</fullName>
    </submittedName>
</protein>
<dbReference type="GO" id="GO:0005385">
    <property type="term" value="F:zinc ion transmembrane transporter activity"/>
    <property type="evidence" value="ECO:0007669"/>
    <property type="project" value="TreeGrafter"/>
</dbReference>
<evidence type="ECO:0000256" key="2">
    <source>
        <dbReference type="ARBA" id="ARBA00008873"/>
    </source>
</evidence>
<dbReference type="SUPFAM" id="SSF160240">
    <property type="entry name" value="Cation efflux protein cytoplasmic domain-like"/>
    <property type="match status" value="1"/>
</dbReference>
<feature type="transmembrane region" description="Helical" evidence="8">
    <location>
        <begin position="188"/>
        <end position="207"/>
    </location>
</feature>
<dbReference type="PANTHER" id="PTHR11562">
    <property type="entry name" value="CATION EFFLUX PROTEIN/ ZINC TRANSPORTER"/>
    <property type="match status" value="1"/>
</dbReference>